<feature type="chain" id="PRO_5043912223" description="DUF243 domain-containing protein" evidence="1">
    <location>
        <begin position="17"/>
        <end position="377"/>
    </location>
</feature>
<dbReference type="Pfam" id="PF03103">
    <property type="entry name" value="DUF243"/>
    <property type="match status" value="1"/>
</dbReference>
<gene>
    <name evidence="3" type="ORF">QE152_g35690</name>
</gene>
<evidence type="ECO:0000313" key="4">
    <source>
        <dbReference type="Proteomes" id="UP001458880"/>
    </source>
</evidence>
<protein>
    <recommendedName>
        <fullName evidence="2">DUF243 domain-containing protein</fullName>
    </recommendedName>
</protein>
<reference evidence="3 4" key="1">
    <citation type="journal article" date="2024" name="BMC Genomics">
        <title>De novo assembly and annotation of Popillia japonica's genome with initial clues to its potential as an invasive pest.</title>
        <authorList>
            <person name="Cucini C."/>
            <person name="Boschi S."/>
            <person name="Funari R."/>
            <person name="Cardaioli E."/>
            <person name="Iannotti N."/>
            <person name="Marturano G."/>
            <person name="Paoli F."/>
            <person name="Bruttini M."/>
            <person name="Carapelli A."/>
            <person name="Frati F."/>
            <person name="Nardi F."/>
        </authorList>
    </citation>
    <scope>NUCLEOTIDE SEQUENCE [LARGE SCALE GENOMIC DNA]</scope>
    <source>
        <strain evidence="3">DMR45628</strain>
    </source>
</reference>
<dbReference type="Proteomes" id="UP001458880">
    <property type="component" value="Unassembled WGS sequence"/>
</dbReference>
<dbReference type="SMART" id="SM00690">
    <property type="entry name" value="DM5"/>
    <property type="match status" value="1"/>
</dbReference>
<comment type="caution">
    <text evidence="3">The sequence shown here is derived from an EMBL/GenBank/DDBJ whole genome shotgun (WGS) entry which is preliminary data.</text>
</comment>
<evidence type="ECO:0000256" key="1">
    <source>
        <dbReference type="SAM" id="SignalP"/>
    </source>
</evidence>
<dbReference type="GO" id="GO:0040003">
    <property type="term" value="P:chitin-based cuticle development"/>
    <property type="evidence" value="ECO:0007669"/>
    <property type="project" value="TreeGrafter"/>
</dbReference>
<dbReference type="GO" id="GO:0008010">
    <property type="term" value="F:structural constituent of chitin-based larval cuticle"/>
    <property type="evidence" value="ECO:0007669"/>
    <property type="project" value="TreeGrafter"/>
</dbReference>
<dbReference type="InterPro" id="IPR004145">
    <property type="entry name" value="DUF243"/>
</dbReference>
<sequence>MKALLVVISFTTVAIARPDIGLQLKEKELATSYGAPSASITNLNQYLPPSASFQTPYVSTSVPFYDGSVTTASPLFQSTVSSTPAPVYSLPSVSTTASPFISTTPSPLYSEPIINNNIFGSSPIPSGGLVYNQDAAFYGGQYPSVQSSQYTPISPAVVQKHVYFYEAPDEPQALPPTPIPVDPPKRNVKIIFIKAPQYAQPIYPQIPVIPQNQEKTIVYVLVKKPEEQQQIVVPTQPPTVPAKPEVYFIKYKNQQEAEEKVSNTLNEHSNSGANIITSGIDTASIASNSLIGNPYIGGSIYSTTESPLGLLDAQNGFLSTSTIDPLLSNYYSTLGTDLSSGSNGGQYFSSTESPIVRSTPYTFAPVHPTYGPPKFKK</sequence>
<dbReference type="PANTHER" id="PTHR31927:SF16">
    <property type="entry name" value="LP07342P"/>
    <property type="match status" value="1"/>
</dbReference>
<dbReference type="EMBL" id="JASPKY010000600">
    <property type="protein sequence ID" value="KAK9688250.1"/>
    <property type="molecule type" value="Genomic_DNA"/>
</dbReference>
<proteinExistence type="predicted"/>
<dbReference type="PANTHER" id="PTHR31927">
    <property type="entry name" value="FI07246P-RELATED-RELATED"/>
    <property type="match status" value="1"/>
</dbReference>
<feature type="domain" description="DUF243" evidence="2">
    <location>
        <begin position="156"/>
        <end position="254"/>
    </location>
</feature>
<dbReference type="AlphaFoldDB" id="A0AAW1IFG2"/>
<organism evidence="3 4">
    <name type="scientific">Popillia japonica</name>
    <name type="common">Japanese beetle</name>
    <dbReference type="NCBI Taxonomy" id="7064"/>
    <lineage>
        <taxon>Eukaryota</taxon>
        <taxon>Metazoa</taxon>
        <taxon>Ecdysozoa</taxon>
        <taxon>Arthropoda</taxon>
        <taxon>Hexapoda</taxon>
        <taxon>Insecta</taxon>
        <taxon>Pterygota</taxon>
        <taxon>Neoptera</taxon>
        <taxon>Endopterygota</taxon>
        <taxon>Coleoptera</taxon>
        <taxon>Polyphaga</taxon>
        <taxon>Scarabaeiformia</taxon>
        <taxon>Scarabaeidae</taxon>
        <taxon>Rutelinae</taxon>
        <taxon>Popillia</taxon>
    </lineage>
</organism>
<keyword evidence="4" id="KW-1185">Reference proteome</keyword>
<accession>A0AAW1IFG2</accession>
<evidence type="ECO:0000259" key="2">
    <source>
        <dbReference type="SMART" id="SM00690"/>
    </source>
</evidence>
<keyword evidence="1" id="KW-0732">Signal</keyword>
<dbReference type="GO" id="GO:0062129">
    <property type="term" value="C:chitin-based extracellular matrix"/>
    <property type="evidence" value="ECO:0007669"/>
    <property type="project" value="TreeGrafter"/>
</dbReference>
<evidence type="ECO:0000313" key="3">
    <source>
        <dbReference type="EMBL" id="KAK9688250.1"/>
    </source>
</evidence>
<name>A0AAW1IFG2_POPJA</name>
<feature type="signal peptide" evidence="1">
    <location>
        <begin position="1"/>
        <end position="16"/>
    </location>
</feature>